<keyword evidence="8" id="KW-0175">Coiled coil</keyword>
<feature type="coiled-coil region" evidence="8">
    <location>
        <begin position="71"/>
        <end position="112"/>
    </location>
</feature>
<gene>
    <name evidence="11" type="ORF">TRAPUB_3346</name>
</gene>
<comment type="caution">
    <text evidence="11">The sequence shown here is derived from an EMBL/GenBank/DDBJ whole genome shotgun (WGS) entry which is preliminary data.</text>
</comment>
<feature type="compositionally biased region" description="Acidic residues" evidence="9">
    <location>
        <begin position="10"/>
        <end position="19"/>
    </location>
</feature>
<dbReference type="InterPro" id="IPR028468">
    <property type="entry name" value="Smc1_ABC"/>
</dbReference>
<evidence type="ECO:0000313" key="11">
    <source>
        <dbReference type="EMBL" id="OJT05804.1"/>
    </source>
</evidence>
<dbReference type="GO" id="GO:0003677">
    <property type="term" value="F:DNA binding"/>
    <property type="evidence" value="ECO:0007669"/>
    <property type="project" value="TreeGrafter"/>
</dbReference>
<dbReference type="InterPro" id="IPR059179">
    <property type="entry name" value="MLKL-like_MCAfunc"/>
</dbReference>
<dbReference type="SUPFAM" id="SSF56112">
    <property type="entry name" value="Protein kinase-like (PK-like)"/>
    <property type="match status" value="1"/>
</dbReference>
<evidence type="ECO:0000256" key="3">
    <source>
        <dbReference type="ARBA" id="ARBA00022454"/>
    </source>
</evidence>
<evidence type="ECO:0000256" key="9">
    <source>
        <dbReference type="SAM" id="MobiDB-lite"/>
    </source>
</evidence>
<comment type="subcellular location">
    <subcellularLocation>
        <location evidence="2">Chromosome</location>
    </subcellularLocation>
    <subcellularLocation>
        <location evidence="1">Nucleus</location>
    </subcellularLocation>
</comment>
<dbReference type="OrthoDB" id="2753355at2759"/>
<keyword evidence="5" id="KW-0498">Mitosis</keyword>
<dbReference type="Proteomes" id="UP000184267">
    <property type="component" value="Unassembled WGS sequence"/>
</dbReference>
<feature type="region of interest" description="Disordered" evidence="9">
    <location>
        <begin position="1"/>
        <end position="21"/>
    </location>
</feature>
<dbReference type="GO" id="GO:0051301">
    <property type="term" value="P:cell division"/>
    <property type="evidence" value="ECO:0007669"/>
    <property type="project" value="UniProtKB-KW"/>
</dbReference>
<feature type="domain" description="RecF/RecN/SMC N-terminal" evidence="10">
    <location>
        <begin position="100"/>
        <end position="276"/>
    </location>
</feature>
<keyword evidence="3" id="KW-0158">Chromosome</keyword>
<name>A0A1M2VE03_TRAPU</name>
<dbReference type="GO" id="GO:0005524">
    <property type="term" value="F:ATP binding"/>
    <property type="evidence" value="ECO:0007669"/>
    <property type="project" value="InterPro"/>
</dbReference>
<evidence type="ECO:0000256" key="2">
    <source>
        <dbReference type="ARBA" id="ARBA00004286"/>
    </source>
</evidence>
<keyword evidence="6" id="KW-0539">Nucleus</keyword>
<evidence type="ECO:0000256" key="6">
    <source>
        <dbReference type="ARBA" id="ARBA00023242"/>
    </source>
</evidence>
<dbReference type="GO" id="GO:0007166">
    <property type="term" value="P:cell surface receptor signaling pathway"/>
    <property type="evidence" value="ECO:0007669"/>
    <property type="project" value="InterPro"/>
</dbReference>
<keyword evidence="4" id="KW-0132">Cell division</keyword>
<accession>A0A1M2VE03</accession>
<evidence type="ECO:0000256" key="8">
    <source>
        <dbReference type="SAM" id="Coils"/>
    </source>
</evidence>
<keyword evidence="12" id="KW-1185">Reference proteome</keyword>
<protein>
    <submittedName>
        <fullName evidence="11">Structural maintenance of chromosomes protein 1</fullName>
    </submittedName>
</protein>
<dbReference type="SUPFAM" id="SSF52540">
    <property type="entry name" value="P-loop containing nucleoside triphosphate hydrolases"/>
    <property type="match status" value="1"/>
</dbReference>
<dbReference type="GO" id="GO:0008278">
    <property type="term" value="C:cohesin complex"/>
    <property type="evidence" value="ECO:0007669"/>
    <property type="project" value="InterPro"/>
</dbReference>
<organism evidence="11 12">
    <name type="scientific">Trametes pubescens</name>
    <name type="common">White-rot fungus</name>
    <dbReference type="NCBI Taxonomy" id="154538"/>
    <lineage>
        <taxon>Eukaryota</taxon>
        <taxon>Fungi</taxon>
        <taxon>Dikarya</taxon>
        <taxon>Basidiomycota</taxon>
        <taxon>Agaricomycotina</taxon>
        <taxon>Agaricomycetes</taxon>
        <taxon>Polyporales</taxon>
        <taxon>Polyporaceae</taxon>
        <taxon>Trametes</taxon>
    </lineage>
</organism>
<evidence type="ECO:0000256" key="5">
    <source>
        <dbReference type="ARBA" id="ARBA00022776"/>
    </source>
</evidence>
<evidence type="ECO:0000256" key="4">
    <source>
        <dbReference type="ARBA" id="ARBA00022618"/>
    </source>
</evidence>
<proteinExistence type="predicted"/>
<evidence type="ECO:0000313" key="12">
    <source>
        <dbReference type="Proteomes" id="UP000184267"/>
    </source>
</evidence>
<dbReference type="Gene3D" id="1.20.930.20">
    <property type="entry name" value="Adaptor protein Cbl, N-terminal domain"/>
    <property type="match status" value="1"/>
</dbReference>
<feature type="region of interest" description="Disordered" evidence="9">
    <location>
        <begin position="791"/>
        <end position="824"/>
    </location>
</feature>
<dbReference type="InterPro" id="IPR036537">
    <property type="entry name" value="Adaptor_Cbl_N_dom_sf"/>
</dbReference>
<dbReference type="InterPro" id="IPR003395">
    <property type="entry name" value="RecF/RecN/SMC_N"/>
</dbReference>
<dbReference type="CDD" id="cd03275">
    <property type="entry name" value="ABC_SMC1_euk"/>
    <property type="match status" value="1"/>
</dbReference>
<feature type="compositionally biased region" description="Basic residues" evidence="9">
    <location>
        <begin position="808"/>
        <end position="823"/>
    </location>
</feature>
<dbReference type="EMBL" id="MNAD01001380">
    <property type="protein sequence ID" value="OJT05804.1"/>
    <property type="molecule type" value="Genomic_DNA"/>
</dbReference>
<reference evidence="11 12" key="1">
    <citation type="submission" date="2016-10" db="EMBL/GenBank/DDBJ databases">
        <title>Genome sequence of the basidiomycete white-rot fungus Trametes pubescens.</title>
        <authorList>
            <person name="Makela M.R."/>
            <person name="Granchi Z."/>
            <person name="Peng M."/>
            <person name="De Vries R.P."/>
            <person name="Grigoriev I."/>
            <person name="Riley R."/>
            <person name="Hilden K."/>
        </authorList>
    </citation>
    <scope>NUCLEOTIDE SEQUENCE [LARGE SCALE GENOMIC DNA]</scope>
    <source>
        <strain evidence="11 12">FBCC735</strain>
    </source>
</reference>
<dbReference type="GO" id="GO:0005634">
    <property type="term" value="C:nucleus"/>
    <property type="evidence" value="ECO:0007669"/>
    <property type="project" value="UniProtKB-SubCell"/>
</dbReference>
<feature type="region of interest" description="Disordered" evidence="9">
    <location>
        <begin position="1052"/>
        <end position="1071"/>
    </location>
</feature>
<dbReference type="InterPro" id="IPR011009">
    <property type="entry name" value="Kinase-like_dom_sf"/>
</dbReference>
<dbReference type="PANTHER" id="PTHR18937">
    <property type="entry name" value="STRUCTURAL MAINTENANCE OF CHROMOSOMES SMC FAMILY MEMBER"/>
    <property type="match status" value="1"/>
</dbReference>
<dbReference type="InterPro" id="IPR027417">
    <property type="entry name" value="P-loop_NTPase"/>
</dbReference>
<dbReference type="GO" id="GO:0016887">
    <property type="term" value="F:ATP hydrolysis activity"/>
    <property type="evidence" value="ECO:0007669"/>
    <property type="project" value="InterPro"/>
</dbReference>
<evidence type="ECO:0000259" key="10">
    <source>
        <dbReference type="Pfam" id="PF02463"/>
    </source>
</evidence>
<dbReference type="AlphaFoldDB" id="A0A1M2VE03"/>
<dbReference type="GO" id="GO:0007062">
    <property type="term" value="P:sister chromatid cohesion"/>
    <property type="evidence" value="ECO:0007669"/>
    <property type="project" value="InterPro"/>
</dbReference>
<evidence type="ECO:0000256" key="1">
    <source>
        <dbReference type="ARBA" id="ARBA00004123"/>
    </source>
</evidence>
<keyword evidence="7" id="KW-0131">Cell cycle</keyword>
<dbReference type="STRING" id="154538.A0A1M2VE03"/>
<sequence>MEENLREEVAMDVDEDEEGTQQVKRVSDFGIEVDFDSLDEDEREDGSAEALKELDESISKVNAEIEHMAPNLKAMDRLDDVEAKLVETEKEAERARTDSKKAREQFNEIKRKRCEMFNKAYNHISERIDQVYKDLTKGKMAPTGGVAYLTLEDSEEPYTAGIKYHAMPPMKRFRDMEQLSGGEKTIAALALLFAIHRFVYIVSTLTTDLNGALSYQPSPFFVLDEVDAALDNTNVAKIASYIRSHASATFQFVVISLKGSLYERSNSLVGIFRDQDVNSSRTLTLDHWYTHDIISIFAEYIVEIIAVLDAAKIAAGALPVAGDIVGAALDVALVIAKQAKVHFNAEDTKEDCRTLALRAAQYTLVVYEALRCSGTAVDGQDAQKGVAKLLSTLQDIQGMMERNAKKGFIRGLLRIRKSKEELATLTQALEDAITSFEIDTAIRIDTRMSNIEELLERMLQDLTNVGSTVVSYARAQAARFVEVQGQLATIVAATDRSRLSMVDVKLLESLDEDKPSLVRVESTRQGEEVGAVKLYRGELRADGSPVLVKQFKEHDGTYRNEIERHKALLHPGIIHLRGYSIAPEIAFIAYDMEPHVGSFEALSRSVRGLDKLLWILNATRQIHDAFLHLASHAPGGLQWTSDDDIDPIMGGGDLVVTADSRVLVDVSRCRLDRLPNLVILYEWTIELHGPARRLVQDIKKNPLAGVPVWKQRDALSTLWRQVALFAHFEREETLFWNPRRARYLRVVYPGECFLRESGRILEGLCYEDQVQRHTLEVKCIPGMMCPERIVRDKGVDPGDSEDQPSRAMQKKSKDKVRRRKKDTRKAYRVEEKALRYEVPPEDLLFSAPYQNVVYERWRRYTVHGLNYGWRLHTTTVVRESGDCEGWLLNQAPGLCDFEPPLDLNNLAISTALKFTTQTYLVGVFTASGRQQPPPTRTLYFYEHVHDYPRATLAMDGQLNWPWGFWSTEPDDRCEAERSEDAHRPGARHSINFAGVTDDGVYRWLQIVDDCMLSIDVRVEVEYCSFTQDECTVLEKIQEASVAEAEWQAGPDAWRMDVDPDDDSEMATDSEESMMEWEDEGVSAADADDEEEWFGIDERTIAAGLYWLRVRKEYAVYAFPPNAMYTKKGE</sequence>
<dbReference type="PANTHER" id="PTHR18937:SF12">
    <property type="entry name" value="STRUCTURAL MAINTENANCE OF CHROMOSOMES PROTEIN"/>
    <property type="match status" value="1"/>
</dbReference>
<dbReference type="CDD" id="cd21037">
    <property type="entry name" value="MLKL_NTD"/>
    <property type="match status" value="1"/>
</dbReference>
<dbReference type="Gene3D" id="3.40.50.300">
    <property type="entry name" value="P-loop containing nucleotide triphosphate hydrolases"/>
    <property type="match status" value="1"/>
</dbReference>
<evidence type="ECO:0000256" key="7">
    <source>
        <dbReference type="ARBA" id="ARBA00023306"/>
    </source>
</evidence>
<dbReference type="Pfam" id="PF02463">
    <property type="entry name" value="SMC_N"/>
    <property type="match status" value="1"/>
</dbReference>
<feature type="compositionally biased region" description="Acidic residues" evidence="9">
    <location>
        <begin position="1058"/>
        <end position="1071"/>
    </location>
</feature>